<protein>
    <submittedName>
        <fullName evidence="2">DUF58 domain-containing protein</fullName>
    </submittedName>
</protein>
<evidence type="ECO:0000259" key="1">
    <source>
        <dbReference type="Pfam" id="PF01882"/>
    </source>
</evidence>
<keyword evidence="3" id="KW-1185">Reference proteome</keyword>
<feature type="domain" description="DUF58" evidence="1">
    <location>
        <begin position="198"/>
        <end position="367"/>
    </location>
</feature>
<comment type="caution">
    <text evidence="2">The sequence shown here is derived from an EMBL/GenBank/DDBJ whole genome shotgun (WGS) entry which is preliminary data.</text>
</comment>
<gene>
    <name evidence="2" type="ORF">KC207_05990</name>
</gene>
<sequence>MSGGWRPTRSLGRGAAVGVLALVAGAVAGRADLAVVGVPLLAAAVWAVATHPRATPTVRCRVGEVTLREGGTTTWRVDVDPVPGLREVLAHLPGSRWAPVRPAHGHVAATVTSAAEAVPVAVEVTPTRWGRHPLGPAQVVAVGDLAGYVWTWPVQRTEEVGVLPNPGTFTSRATLPHPVGLVGAHRSTRPGSGTELADIRPFRTGDRLRRIHWPVSLRAGELHVTTSHADEDAEVRIVLDAVRDLGTRDPATGRVSCLDVAVEAAGAVAAHYLGTGDRVGLSVLGGGLVEVPAVGGHHQLERILSGLSRTRPSTGTIGEDRTLRAQLNRPVPPGAVVVLMSSLVAAAPLARAVRLARTGHVVIVVDTLPPALAGPAVTAEEAAAASGVEDPRAARVVWRLRMLDREREVRRCAAAGVPVVPWRGAGSLDAVLRGTSRRGRAPRAVRR</sequence>
<dbReference type="InterPro" id="IPR002881">
    <property type="entry name" value="DUF58"/>
</dbReference>
<dbReference type="Pfam" id="PF01882">
    <property type="entry name" value="DUF58"/>
    <property type="match status" value="1"/>
</dbReference>
<dbReference type="Proteomes" id="UP000677016">
    <property type="component" value="Unassembled WGS sequence"/>
</dbReference>
<proteinExistence type="predicted"/>
<dbReference type="AlphaFoldDB" id="A0A941DAH6"/>
<accession>A0A941DAH6</accession>
<dbReference type="PANTHER" id="PTHR33608">
    <property type="entry name" value="BLL2464 PROTEIN"/>
    <property type="match status" value="1"/>
</dbReference>
<dbReference type="RefSeq" id="WP_211602005.1">
    <property type="nucleotide sequence ID" value="NZ_JAGSNF010000006.1"/>
</dbReference>
<dbReference type="EMBL" id="JAGSNF010000006">
    <property type="protein sequence ID" value="MBR7742842.1"/>
    <property type="molecule type" value="Genomic_DNA"/>
</dbReference>
<name>A0A941DAH6_9MICO</name>
<evidence type="ECO:0000313" key="2">
    <source>
        <dbReference type="EMBL" id="MBR7742842.1"/>
    </source>
</evidence>
<reference evidence="2" key="1">
    <citation type="submission" date="2021-04" db="EMBL/GenBank/DDBJ databases">
        <title>Phycicoccus avicenniae sp. nov., a novel endophytic actinomycetes isolated from branch of Avicennia mariana.</title>
        <authorList>
            <person name="Tuo L."/>
        </authorList>
    </citation>
    <scope>NUCLEOTIDE SEQUENCE</scope>
    <source>
        <strain evidence="2">BSK3Z-2</strain>
    </source>
</reference>
<dbReference type="PANTHER" id="PTHR33608:SF14">
    <property type="entry name" value="POSSIBLE CONSERVED SECRETED PROTEIN"/>
    <property type="match status" value="1"/>
</dbReference>
<evidence type="ECO:0000313" key="3">
    <source>
        <dbReference type="Proteomes" id="UP000677016"/>
    </source>
</evidence>
<organism evidence="2 3">
    <name type="scientific">Phycicoccus avicenniae</name>
    <dbReference type="NCBI Taxonomy" id="2828860"/>
    <lineage>
        <taxon>Bacteria</taxon>
        <taxon>Bacillati</taxon>
        <taxon>Actinomycetota</taxon>
        <taxon>Actinomycetes</taxon>
        <taxon>Micrococcales</taxon>
        <taxon>Intrasporangiaceae</taxon>
        <taxon>Phycicoccus</taxon>
    </lineage>
</organism>